<dbReference type="Gene3D" id="3.30.810.10">
    <property type="entry name" value="2-Layer Sandwich"/>
    <property type="match status" value="1"/>
</dbReference>
<comment type="caution">
    <text evidence="5">The sequence shown here is derived from an EMBL/GenBank/DDBJ whole genome shotgun (WGS) entry which is preliminary data.</text>
</comment>
<organism evidence="5 6">
    <name type="scientific">Aphanomyces astaci</name>
    <name type="common">Crayfish plague agent</name>
    <dbReference type="NCBI Taxonomy" id="112090"/>
    <lineage>
        <taxon>Eukaryota</taxon>
        <taxon>Sar</taxon>
        <taxon>Stramenopiles</taxon>
        <taxon>Oomycota</taxon>
        <taxon>Saprolegniomycetes</taxon>
        <taxon>Saprolegniales</taxon>
        <taxon>Verrucalvaceae</taxon>
        <taxon>Aphanomyces</taxon>
    </lineage>
</organism>
<reference evidence="5 6" key="1">
    <citation type="submission" date="2018-08" db="EMBL/GenBank/DDBJ databases">
        <title>Aphanomyces genome sequencing and annotation.</title>
        <authorList>
            <person name="Minardi D."/>
            <person name="Oidtmann B."/>
            <person name="Van Der Giezen M."/>
            <person name="Studholme D.J."/>
        </authorList>
    </citation>
    <scope>NUCLEOTIDE SEQUENCE [LARGE SCALE GENOMIC DNA]</scope>
    <source>
        <strain evidence="5 6">Yx</strain>
    </source>
</reference>
<dbReference type="SUPFAM" id="SSF56104">
    <property type="entry name" value="SAICAR synthase-like"/>
    <property type="match status" value="2"/>
</dbReference>
<dbReference type="VEuPathDB" id="FungiDB:H257_15960"/>
<dbReference type="GO" id="GO:0046854">
    <property type="term" value="P:phosphatidylinositol phosphate biosynthetic process"/>
    <property type="evidence" value="ECO:0007669"/>
    <property type="project" value="TreeGrafter"/>
</dbReference>
<feature type="transmembrane region" description="Helical" evidence="3">
    <location>
        <begin position="193"/>
        <end position="215"/>
    </location>
</feature>
<keyword evidence="1" id="KW-0418">Kinase</keyword>
<dbReference type="Gene3D" id="3.30.800.10">
    <property type="entry name" value="Phosphatidylinositol Phosphate Kinase II Beta"/>
    <property type="match status" value="1"/>
</dbReference>
<gene>
    <name evidence="5" type="ORF">DYB25_001524</name>
</gene>
<keyword evidence="1" id="KW-0067">ATP-binding</keyword>
<dbReference type="VEuPathDB" id="FungiDB:H257_15959"/>
<feature type="compositionally biased region" description="Acidic residues" evidence="2">
    <location>
        <begin position="783"/>
        <end position="794"/>
    </location>
</feature>
<dbReference type="CDD" id="cd00139">
    <property type="entry name" value="PIPKc"/>
    <property type="match status" value="1"/>
</dbReference>
<feature type="region of interest" description="Disordered" evidence="2">
    <location>
        <begin position="831"/>
        <end position="894"/>
    </location>
</feature>
<keyword evidence="1" id="KW-0808">Transferase</keyword>
<proteinExistence type="predicted"/>
<dbReference type="Pfam" id="PF01504">
    <property type="entry name" value="PIP5K"/>
    <property type="match status" value="2"/>
</dbReference>
<sequence length="894" mass="100020">MDDHDENVDGGAPPLILPTILEFYSRLLGYVVVLGILYLMATRCAAAVEDTAPKRPVLRPGLMVDEDEGDNGDEETDDEDEGHVVEEIDTDEMIKGDGTRNRKAKKAAALAAQSGPFPKELNPLTYKQPENEKVSFRDLHNAMLNRYKHAATEILLARYSLLSGVLHISSLVGHGMSTTSSIECSVTEGQAMLLLSVSLLSLCGCLYVIVTYMYVPALRQHPAGIMFGMSVYGAVYQFMYIVESHATPSAACRDVPFIVDFFLTGQETYMLIFAIDLLLALKNPFTASKGQMNRYHIAGCVLIFAGISRCDNHFALFGFCWMDVATASLKDKSSARSPPAGLFFALYILLIYTTSLYAILRTWNTLLKGLPDTFTTRDRINWALRLEILTNTTKGICESIERAEMEAIHGHSTDRHIKYTQIEEIPLSCSATSSAATVVFYDYAPHIFRFLRSCANISNASYRDSLQQTTKERVSEGKSGAFFYFTQDRKYVVKTLTHEELKFLLQILPKYVTVFDTRLPIHERFDLKGSWVGRLEGRKTRGTAAMCKFCGNEYIIGGSHDQLCDVRSNNGTLRHQYDNVGKDLNWNHHVKLPRPVAAQVAKQLHTDSTFLSQINCIDYSLLVGIHHRTFHVGGGSSSRKHSPPPLPVDVPSDALGACVLDAMATNTTTNTALDESPRYATSLDSDESPLYETSFHHGGMGVEQVYGPGVYFVGLIDILQQWNVRKRLEHFVRVYLCGQDRLGISVVAPHEYADRFQKRVVRDLIHDLHEVPPKRHRPRPSMMDEENGDEEVDEASSFASDSTYDTGHFDTFLSVDPVTPRSSLNLFPMLKRPEDNATSSRRRPGGKYAMEQETTCHRMGEDGPTNEARRDEEYASMQTPQGLAMLERTSDSHV</sequence>
<keyword evidence="3" id="KW-0812">Transmembrane</keyword>
<feature type="region of interest" description="Disordered" evidence="2">
    <location>
        <begin position="58"/>
        <end position="81"/>
    </location>
</feature>
<name>A0A396ZR33_APHAT</name>
<keyword evidence="1" id="KW-0547">Nucleotide-binding</keyword>
<evidence type="ECO:0000256" key="1">
    <source>
        <dbReference type="PROSITE-ProRule" id="PRU00781"/>
    </source>
</evidence>
<dbReference type="Gene3D" id="1.20.1070.10">
    <property type="entry name" value="Rhodopsin 7-helix transmembrane proteins"/>
    <property type="match status" value="1"/>
</dbReference>
<dbReference type="InterPro" id="IPR002498">
    <property type="entry name" value="PInositol-4-P-4/5-kinase_core"/>
</dbReference>
<accession>A0A396ZR33</accession>
<dbReference type="SMART" id="SM00330">
    <property type="entry name" value="PIPKc"/>
    <property type="match status" value="1"/>
</dbReference>
<feature type="compositionally biased region" description="Acidic residues" evidence="2">
    <location>
        <begin position="64"/>
        <end position="81"/>
    </location>
</feature>
<feature type="transmembrane region" description="Helical" evidence="3">
    <location>
        <begin position="155"/>
        <end position="173"/>
    </location>
</feature>
<dbReference type="AlphaFoldDB" id="A0A396ZR33"/>
<dbReference type="PROSITE" id="PS51455">
    <property type="entry name" value="PIPK"/>
    <property type="match status" value="1"/>
</dbReference>
<dbReference type="PANTHER" id="PTHR23086">
    <property type="entry name" value="PHOSPHATIDYLINOSITOL-4-PHOSPHATE 5-KINASE"/>
    <property type="match status" value="1"/>
</dbReference>
<protein>
    <recommendedName>
        <fullName evidence="4">PIPK domain-containing protein</fullName>
    </recommendedName>
</protein>
<feature type="transmembrane region" description="Helical" evidence="3">
    <location>
        <begin position="340"/>
        <end position="360"/>
    </location>
</feature>
<evidence type="ECO:0000256" key="2">
    <source>
        <dbReference type="SAM" id="MobiDB-lite"/>
    </source>
</evidence>
<dbReference type="EMBL" id="QUTA01013299">
    <property type="protein sequence ID" value="RHX96593.1"/>
    <property type="molecule type" value="Genomic_DNA"/>
</dbReference>
<dbReference type="InterPro" id="IPR027483">
    <property type="entry name" value="PInositol-4-P-4/5-kinase_C_sf"/>
</dbReference>
<dbReference type="GO" id="GO:0016308">
    <property type="term" value="F:1-phosphatidylinositol-4-phosphate 5-kinase activity"/>
    <property type="evidence" value="ECO:0007669"/>
    <property type="project" value="TreeGrafter"/>
</dbReference>
<feature type="region of interest" description="Disordered" evidence="2">
    <location>
        <begin position="771"/>
        <end position="800"/>
    </location>
</feature>
<feature type="domain" description="PIPK" evidence="4">
    <location>
        <begin position="376"/>
        <end position="764"/>
    </location>
</feature>
<feature type="transmembrane region" description="Helical" evidence="3">
    <location>
        <begin position="261"/>
        <end position="281"/>
    </location>
</feature>
<evidence type="ECO:0000259" key="4">
    <source>
        <dbReference type="PROSITE" id="PS51455"/>
    </source>
</evidence>
<dbReference type="InterPro" id="IPR027484">
    <property type="entry name" value="PInositol-4-P-5-kinase_N"/>
</dbReference>
<feature type="compositionally biased region" description="Basic and acidic residues" evidence="2">
    <location>
        <begin position="854"/>
        <end position="873"/>
    </location>
</feature>
<evidence type="ECO:0000256" key="3">
    <source>
        <dbReference type="SAM" id="Phobius"/>
    </source>
</evidence>
<evidence type="ECO:0000313" key="5">
    <source>
        <dbReference type="EMBL" id="RHX96593.1"/>
    </source>
</evidence>
<dbReference type="PANTHER" id="PTHR23086:SF8">
    <property type="entry name" value="PHOSPHATIDYLINOSITOL 5-PHOSPHATE 4-KINASE, ISOFORM A"/>
    <property type="match status" value="1"/>
</dbReference>
<evidence type="ECO:0000313" key="6">
    <source>
        <dbReference type="Proteomes" id="UP000266239"/>
    </source>
</evidence>
<keyword evidence="3" id="KW-1133">Transmembrane helix</keyword>
<feature type="transmembrane region" description="Helical" evidence="3">
    <location>
        <begin position="222"/>
        <end position="241"/>
    </location>
</feature>
<keyword evidence="3" id="KW-0472">Membrane</keyword>
<dbReference type="GO" id="GO:0005886">
    <property type="term" value="C:plasma membrane"/>
    <property type="evidence" value="ECO:0007669"/>
    <property type="project" value="TreeGrafter"/>
</dbReference>
<dbReference type="Proteomes" id="UP000266239">
    <property type="component" value="Unassembled WGS sequence"/>
</dbReference>
<dbReference type="InterPro" id="IPR023610">
    <property type="entry name" value="PInositol-4/5-P-5/4-kinase"/>
</dbReference>
<dbReference type="GO" id="GO:0005524">
    <property type="term" value="F:ATP binding"/>
    <property type="evidence" value="ECO:0007669"/>
    <property type="project" value="UniProtKB-UniRule"/>
</dbReference>